<feature type="region of interest" description="Disordered" evidence="5">
    <location>
        <begin position="103"/>
        <end position="128"/>
    </location>
</feature>
<keyword evidence="1" id="KW-0147">Chitin-binding</keyword>
<keyword evidence="2 6" id="KW-0732">Signal</keyword>
<evidence type="ECO:0000256" key="5">
    <source>
        <dbReference type="SAM" id="MobiDB-lite"/>
    </source>
</evidence>
<dbReference type="EMBL" id="JAULSR010000010">
    <property type="protein sequence ID" value="KAK0610693.1"/>
    <property type="molecule type" value="Genomic_DNA"/>
</dbReference>
<feature type="compositionally biased region" description="Low complexity" evidence="5">
    <location>
        <begin position="103"/>
        <end position="125"/>
    </location>
</feature>
<dbReference type="GO" id="GO:0008061">
    <property type="term" value="F:chitin binding"/>
    <property type="evidence" value="ECO:0007669"/>
    <property type="project" value="UniProtKB-KW"/>
</dbReference>
<keyword evidence="9" id="KW-1185">Reference proteome</keyword>
<organism evidence="8 9">
    <name type="scientific">Bombardia bombarda</name>
    <dbReference type="NCBI Taxonomy" id="252184"/>
    <lineage>
        <taxon>Eukaryota</taxon>
        <taxon>Fungi</taxon>
        <taxon>Dikarya</taxon>
        <taxon>Ascomycota</taxon>
        <taxon>Pezizomycotina</taxon>
        <taxon>Sordariomycetes</taxon>
        <taxon>Sordariomycetidae</taxon>
        <taxon>Sordariales</taxon>
        <taxon>Lasiosphaeriaceae</taxon>
        <taxon>Bombardia</taxon>
    </lineage>
</organism>
<evidence type="ECO:0000256" key="4">
    <source>
        <dbReference type="ARBA" id="ARBA00044955"/>
    </source>
</evidence>
<evidence type="ECO:0000256" key="6">
    <source>
        <dbReference type="SAM" id="SignalP"/>
    </source>
</evidence>
<evidence type="ECO:0000259" key="7">
    <source>
        <dbReference type="PROSITE" id="PS51782"/>
    </source>
</evidence>
<dbReference type="InterPro" id="IPR052210">
    <property type="entry name" value="LysM1-like"/>
</dbReference>
<feature type="domain" description="LysM" evidence="7">
    <location>
        <begin position="40"/>
        <end position="88"/>
    </location>
</feature>
<dbReference type="PROSITE" id="PS51782">
    <property type="entry name" value="LYSM"/>
    <property type="match status" value="4"/>
</dbReference>
<evidence type="ECO:0000256" key="1">
    <source>
        <dbReference type="ARBA" id="ARBA00022669"/>
    </source>
</evidence>
<feature type="signal peptide" evidence="6">
    <location>
        <begin position="1"/>
        <end position="16"/>
    </location>
</feature>
<dbReference type="SUPFAM" id="SSF54106">
    <property type="entry name" value="LysM domain"/>
    <property type="match status" value="3"/>
</dbReference>
<evidence type="ECO:0000256" key="2">
    <source>
        <dbReference type="ARBA" id="ARBA00022729"/>
    </source>
</evidence>
<evidence type="ECO:0000256" key="3">
    <source>
        <dbReference type="ARBA" id="ARBA00023026"/>
    </source>
</evidence>
<dbReference type="Gene3D" id="3.10.350.10">
    <property type="entry name" value="LysM domain"/>
    <property type="match status" value="4"/>
</dbReference>
<comment type="similarity">
    <text evidence="4">Belongs to the secreted LysM effector family.</text>
</comment>
<accession>A0AA39WAQ1</accession>
<dbReference type="InterPro" id="IPR036779">
    <property type="entry name" value="LysM_dom_sf"/>
</dbReference>
<proteinExistence type="inferred from homology"/>
<protein>
    <recommendedName>
        <fullName evidence="7">LysM domain-containing protein</fullName>
    </recommendedName>
</protein>
<evidence type="ECO:0000313" key="8">
    <source>
        <dbReference type="EMBL" id="KAK0610693.1"/>
    </source>
</evidence>
<keyword evidence="3" id="KW-0843">Virulence</keyword>
<dbReference type="Proteomes" id="UP001174934">
    <property type="component" value="Unassembled WGS sequence"/>
</dbReference>
<evidence type="ECO:0000313" key="9">
    <source>
        <dbReference type="Proteomes" id="UP001174934"/>
    </source>
</evidence>
<reference evidence="8" key="1">
    <citation type="submission" date="2023-06" db="EMBL/GenBank/DDBJ databases">
        <title>Genome-scale phylogeny and comparative genomics of the fungal order Sordariales.</title>
        <authorList>
            <consortium name="Lawrence Berkeley National Laboratory"/>
            <person name="Hensen N."/>
            <person name="Bonometti L."/>
            <person name="Westerberg I."/>
            <person name="Brannstrom I.O."/>
            <person name="Guillou S."/>
            <person name="Cros-Aarteil S."/>
            <person name="Calhoun S."/>
            <person name="Haridas S."/>
            <person name="Kuo A."/>
            <person name="Mondo S."/>
            <person name="Pangilinan J."/>
            <person name="Riley R."/>
            <person name="LaButti K."/>
            <person name="Andreopoulos B."/>
            <person name="Lipzen A."/>
            <person name="Chen C."/>
            <person name="Yanf M."/>
            <person name="Daum C."/>
            <person name="Ng V."/>
            <person name="Clum A."/>
            <person name="Steindorff A."/>
            <person name="Ohm R."/>
            <person name="Martin F."/>
            <person name="Silar P."/>
            <person name="Natvig D."/>
            <person name="Lalanne C."/>
            <person name="Gautier V."/>
            <person name="Ament-velasquez S.L."/>
            <person name="Kruys A."/>
            <person name="Hutchinson M.I."/>
            <person name="Powell A.J."/>
            <person name="Barry K."/>
            <person name="Miller A.N."/>
            <person name="Grigoriev I.V."/>
            <person name="Debuchy R."/>
            <person name="Gladieux P."/>
            <person name="Thoren M.H."/>
            <person name="Johannesson H."/>
        </authorList>
    </citation>
    <scope>NUCLEOTIDE SEQUENCE</scope>
    <source>
        <strain evidence="8">SMH3391-2</strain>
    </source>
</reference>
<dbReference type="CDD" id="cd00118">
    <property type="entry name" value="LysM"/>
    <property type="match status" value="3"/>
</dbReference>
<dbReference type="AlphaFoldDB" id="A0AA39WAQ1"/>
<feature type="chain" id="PRO_5041225042" description="LysM domain-containing protein" evidence="6">
    <location>
        <begin position="17"/>
        <end position="361"/>
    </location>
</feature>
<dbReference type="PANTHER" id="PTHR34997:SF2">
    <property type="entry name" value="LYSM DOMAIN-CONTAINING PROTEIN-RELATED"/>
    <property type="match status" value="1"/>
</dbReference>
<feature type="domain" description="LysM" evidence="7">
    <location>
        <begin position="236"/>
        <end position="285"/>
    </location>
</feature>
<name>A0AA39WAQ1_9PEZI</name>
<dbReference type="SMART" id="SM00257">
    <property type="entry name" value="LysM"/>
    <property type="match status" value="3"/>
</dbReference>
<gene>
    <name evidence="8" type="ORF">B0T17DRAFT_500237</name>
</gene>
<dbReference type="PANTHER" id="PTHR34997">
    <property type="entry name" value="AM15"/>
    <property type="match status" value="1"/>
</dbReference>
<feature type="domain" description="LysM" evidence="7">
    <location>
        <begin position="312"/>
        <end position="359"/>
    </location>
</feature>
<sequence>MISRLFVFLLAVGAAAVPNVGRFSKRQSGPVDPGTASDCTYYDTALDSTYTCAYLEESWGLSHADFVDWNPAVKNDCSGIKVGNSYCVEVNYGLPRPTTTSTFATSTSTTKATSTTSGPATGKPSPTQPGLVDSCTTFYKAVSGDSCWAIVNTVFHNEFTLDDFYAWNPAVGTDCAGLQANVYYCVGVPGSATTVTTTTAMPTTTATKTTTATSTTTATNGAPSPTQSGLISTCTSFYKVVSGDGCWDIVNSKYDAAFTLDQFYSWNPALNGDCSGLQAGYYVCVGVPGTATPCTVAHPTPTQPGSVCGCKTWYVVASGDTCQSIEKKYGINDADFLKWNPQVGGTACGGLWGGYNVCVKD</sequence>
<comment type="caution">
    <text evidence="8">The sequence shown here is derived from an EMBL/GenBank/DDBJ whole genome shotgun (WGS) entry which is preliminary data.</text>
</comment>
<dbReference type="Pfam" id="PF01476">
    <property type="entry name" value="LysM"/>
    <property type="match status" value="1"/>
</dbReference>
<dbReference type="InterPro" id="IPR018392">
    <property type="entry name" value="LysM"/>
</dbReference>
<feature type="domain" description="LysM" evidence="7">
    <location>
        <begin position="137"/>
        <end position="186"/>
    </location>
</feature>